<organism evidence="2 3">
    <name type="scientific">Pseudolabrys taiwanensis</name>
    <dbReference type="NCBI Taxonomy" id="331696"/>
    <lineage>
        <taxon>Bacteria</taxon>
        <taxon>Pseudomonadati</taxon>
        <taxon>Pseudomonadota</taxon>
        <taxon>Alphaproteobacteria</taxon>
        <taxon>Hyphomicrobiales</taxon>
        <taxon>Xanthobacteraceae</taxon>
        <taxon>Pseudolabrys</taxon>
    </lineage>
</organism>
<name>A0A346A061_9HYPH</name>
<protein>
    <submittedName>
        <fullName evidence="2">Uncharacterized protein</fullName>
    </submittedName>
</protein>
<proteinExistence type="predicted"/>
<feature type="chain" id="PRO_5017022223" evidence="1">
    <location>
        <begin position="26"/>
        <end position="119"/>
    </location>
</feature>
<dbReference type="EMBL" id="CP031417">
    <property type="protein sequence ID" value="AXK82558.1"/>
    <property type="molecule type" value="Genomic_DNA"/>
</dbReference>
<dbReference type="KEGG" id="ptaw:DW352_19750"/>
<sequence length="119" mass="12904">MRLKVFATATALIVAAGLLATAADAAPKKRKVVYSNPNRTVVVTRGEDGRTRTRVIVEKRSYLDPGTETFPGEPGNFGYAITPTHRASGIQDNTSFGINQSALPGPFDLPSRNNPWLQY</sequence>
<dbReference type="RefSeq" id="WP_115692937.1">
    <property type="nucleotide sequence ID" value="NZ_CP031417.1"/>
</dbReference>
<dbReference type="Proteomes" id="UP000254889">
    <property type="component" value="Chromosome"/>
</dbReference>
<feature type="signal peptide" evidence="1">
    <location>
        <begin position="1"/>
        <end position="25"/>
    </location>
</feature>
<reference evidence="2 3" key="1">
    <citation type="submission" date="2018-07" db="EMBL/GenBank/DDBJ databases">
        <authorList>
            <person name="Quirk P.G."/>
            <person name="Krulwich T.A."/>
        </authorList>
    </citation>
    <scope>NUCLEOTIDE SEQUENCE [LARGE SCALE GENOMIC DNA]</scope>
    <source>
        <strain evidence="2 3">CC-BB4</strain>
    </source>
</reference>
<accession>A0A346A061</accession>
<evidence type="ECO:0000313" key="3">
    <source>
        <dbReference type="Proteomes" id="UP000254889"/>
    </source>
</evidence>
<keyword evidence="3" id="KW-1185">Reference proteome</keyword>
<dbReference type="AlphaFoldDB" id="A0A346A061"/>
<gene>
    <name evidence="2" type="ORF">DW352_19750</name>
</gene>
<evidence type="ECO:0000256" key="1">
    <source>
        <dbReference type="SAM" id="SignalP"/>
    </source>
</evidence>
<dbReference type="OrthoDB" id="8138536at2"/>
<evidence type="ECO:0000313" key="2">
    <source>
        <dbReference type="EMBL" id="AXK82558.1"/>
    </source>
</evidence>
<keyword evidence="1" id="KW-0732">Signal</keyword>